<gene>
    <name evidence="1" type="ORF">ACEZ3G_08100</name>
</gene>
<dbReference type="EMBL" id="JBHFPV010000001">
    <property type="protein sequence ID" value="MFH6603435.1"/>
    <property type="molecule type" value="Genomic_DNA"/>
</dbReference>
<comment type="caution">
    <text evidence="1">The sequence shown here is derived from an EMBL/GenBank/DDBJ whole genome shotgun (WGS) entry which is preliminary data.</text>
</comment>
<protein>
    <submittedName>
        <fullName evidence="1">ABC transporter permease</fullName>
    </submittedName>
</protein>
<name>A0ACC7LIS6_9FLAO</name>
<evidence type="ECO:0000313" key="1">
    <source>
        <dbReference type="EMBL" id="MFH6603435.1"/>
    </source>
</evidence>
<accession>A0ACC7LIS6</accession>
<keyword evidence="2" id="KW-1185">Reference proteome</keyword>
<organism evidence="1 2">
    <name type="scientific">Meishania litoralis</name>
    <dbReference type="NCBI Taxonomy" id="3434685"/>
    <lineage>
        <taxon>Bacteria</taxon>
        <taxon>Pseudomonadati</taxon>
        <taxon>Bacteroidota</taxon>
        <taxon>Flavobacteriia</taxon>
        <taxon>Flavobacteriales</taxon>
        <taxon>Flavobacteriaceae</taxon>
        <taxon>Meishania</taxon>
    </lineage>
</organism>
<proteinExistence type="predicted"/>
<dbReference type="Proteomes" id="UP001595191">
    <property type="component" value="Unassembled WGS sequence"/>
</dbReference>
<evidence type="ECO:0000313" key="2">
    <source>
        <dbReference type="Proteomes" id="UP001595191"/>
    </source>
</evidence>
<sequence>MFKNYLKIAWRNIKRNKLHSFIHISGLAVAFSICILLFLVAYFHLNFDSFHENESLLFRTSRFEKNEQGPQISSQMPLPLAGALEAEIPDIETAIIINNGKPENISYGNKNLERLVARTNPDFFEVFSFPIIKGNKETALSDIHNIVLSESMAHNIFGNTDPIGKELKIGKSGEEQIYSVSAVVKDAPKNSSIRFDAVARIESLSGYQGYKNNWASNASNIFVKIAKNSNPATVENKLVPFVEKYYAEQLQQLKSHNSGVVDTRELLSINLTNIEDMHFSGEKSAPKKLVYAIMALGAFILLIACFNFVNLNMAQSFQRSRELGVRKTMGAFKGQLFLQLWGEAFMMYFFGFILGLGIAYQLLPTFSTQFGGGLDIAILFEPVFLAILFGVFVIVTLLAGGYPAIKMANFRLVQILKGNVSTKKPGALRNSLLIGQFAISSLLICISWIAGQQLDFLRQIPIGFEKEQVLSIPVGYQEDGRKVLARMRNELASEPNVVSVTGAGGNMGRGRDRMTSTSIVGIDYNQRQISAYSLLADFDYLKTLEIPIIQGRDFDPSFTTDAESAVVVTESFVKAMGESDPIGKYLDGEEGSQIIGVVPDFNAYAPSEKSLPIIIHLSNDEAINYIFLKVGSDNPQRTMERLKSTWEKVAPKSMFNASFLDENIQAWYEIESTMTTIFGIASGIAIFLSCLGLFAISMLVIELRTKEIGIRKVVGASINEIVSMISYHFLKLIAISLFIAMPLAWFAMENWMQNYEHRIEIGIFTFIGIGLLVIMIALVTVSFHSIKAALANPVKSLRTE</sequence>
<reference evidence="1" key="1">
    <citation type="submission" date="2024-09" db="EMBL/GenBank/DDBJ databases">
        <authorList>
            <person name="Liu J."/>
        </authorList>
    </citation>
    <scope>NUCLEOTIDE SEQUENCE</scope>
    <source>
        <strain evidence="1">NBU2967</strain>
    </source>
</reference>